<reference evidence="3" key="1">
    <citation type="submission" date="2016-10" db="EMBL/GenBank/DDBJ databases">
        <authorList>
            <person name="Varghese N."/>
            <person name="Submissions S."/>
        </authorList>
    </citation>
    <scope>NUCLEOTIDE SEQUENCE [LARGE SCALE GENOMIC DNA]</scope>
    <source>
        <strain evidence="3">CGMCC 1.9150</strain>
    </source>
</reference>
<dbReference type="Pfam" id="PF06745">
    <property type="entry name" value="ATPase"/>
    <property type="match status" value="1"/>
</dbReference>
<sequence length="117" mass="12680">MRDCSRLPERLSTGVEGLDLVLKSGLIGHRRYLVRGGPGLGKTTLGLSFLAAGKEGEPALFIGFQEPPDEVRANIASMGIDTSSIEFLRLSPDDDFFIENDAYDVFASSDVEQESLS</sequence>
<gene>
    <name evidence="2" type="ORF">SAMN04488129_11735</name>
</gene>
<dbReference type="InterPro" id="IPR051347">
    <property type="entry name" value="Circadian_clock_KaiC-rel"/>
</dbReference>
<dbReference type="STRING" id="650850.SAMN04488129_11735"/>
<dbReference type="EMBL" id="FOBC01000017">
    <property type="protein sequence ID" value="SEL83519.1"/>
    <property type="molecule type" value="Genomic_DNA"/>
</dbReference>
<organism evidence="2 3">
    <name type="scientific">Halomonas daqiaonensis</name>
    <dbReference type="NCBI Taxonomy" id="650850"/>
    <lineage>
        <taxon>Bacteria</taxon>
        <taxon>Pseudomonadati</taxon>
        <taxon>Pseudomonadota</taxon>
        <taxon>Gammaproteobacteria</taxon>
        <taxon>Oceanospirillales</taxon>
        <taxon>Halomonadaceae</taxon>
        <taxon>Halomonas</taxon>
    </lineage>
</organism>
<keyword evidence="3" id="KW-1185">Reference proteome</keyword>
<dbReference type="PANTHER" id="PTHR42926">
    <property type="match status" value="1"/>
</dbReference>
<dbReference type="Gene3D" id="3.40.50.300">
    <property type="entry name" value="P-loop containing nucleotide triphosphate hydrolases"/>
    <property type="match status" value="1"/>
</dbReference>
<dbReference type="AlphaFoldDB" id="A0A1H7TG97"/>
<feature type="domain" description="KaiC-like" evidence="1">
    <location>
        <begin position="12"/>
        <end position="86"/>
    </location>
</feature>
<evidence type="ECO:0000259" key="1">
    <source>
        <dbReference type="Pfam" id="PF06745"/>
    </source>
</evidence>
<accession>A0A1H7TG97</accession>
<evidence type="ECO:0000313" key="3">
    <source>
        <dbReference type="Proteomes" id="UP000198807"/>
    </source>
</evidence>
<dbReference type="SUPFAM" id="SSF52540">
    <property type="entry name" value="P-loop containing nucleoside triphosphate hydrolases"/>
    <property type="match status" value="1"/>
</dbReference>
<proteinExistence type="predicted"/>
<evidence type="ECO:0000313" key="2">
    <source>
        <dbReference type="EMBL" id="SEL83519.1"/>
    </source>
</evidence>
<dbReference type="Proteomes" id="UP000198807">
    <property type="component" value="Unassembled WGS sequence"/>
</dbReference>
<dbReference type="PANTHER" id="PTHR42926:SF1">
    <property type="entry name" value="CIRCADIAN CLOCK OSCILLATOR PROTEIN KAIC 1"/>
    <property type="match status" value="1"/>
</dbReference>
<protein>
    <submittedName>
        <fullName evidence="2">KaiC protein</fullName>
    </submittedName>
</protein>
<dbReference type="InterPro" id="IPR027417">
    <property type="entry name" value="P-loop_NTPase"/>
</dbReference>
<dbReference type="InterPro" id="IPR014774">
    <property type="entry name" value="KaiC-like_dom"/>
</dbReference>
<name>A0A1H7TG97_9GAMM</name>